<dbReference type="OrthoDB" id="9870890at2"/>
<keyword evidence="1" id="KW-0614">Plasmid</keyword>
<dbReference type="HOGENOM" id="CLU_1840982_0_0_11"/>
<dbReference type="EMBL" id="CP001342">
    <property type="protein sequence ID" value="ACL41967.1"/>
    <property type="molecule type" value="Genomic_DNA"/>
</dbReference>
<gene>
    <name evidence="1" type="ordered locus">Achl_4016</name>
</gene>
<evidence type="ECO:0000313" key="1">
    <source>
        <dbReference type="EMBL" id="ACL41967.1"/>
    </source>
</evidence>
<geneLocation type="plasmid" evidence="1 2">
    <name>pACHL01</name>
</geneLocation>
<accession>B8HHS0</accession>
<sequence length="139" mass="15185">MAAFNLDELLNDRDPITYSQGHPGAGTPQALFGQDHFTGPELAMFDKTYRGTDLYTTYSVGGWEAGNFHRVICKGPLVEGPHAWMSANATVLTAHKQERREQILVAEGDTLILRGTEYAISKDRSGCIKLTPTTVSAEA</sequence>
<name>B8HHS0_PSECP</name>
<reference evidence="1" key="1">
    <citation type="submission" date="2009-01" db="EMBL/GenBank/DDBJ databases">
        <title>Complete sequence of plasmid1 of Arthrobacter chlorophenolicus A6.</title>
        <authorList>
            <consortium name="US DOE Joint Genome Institute"/>
            <person name="Lucas S."/>
            <person name="Copeland A."/>
            <person name="Lapidus A."/>
            <person name="Glavina del Rio T."/>
            <person name="Tice H."/>
            <person name="Bruce D."/>
            <person name="Goodwin L."/>
            <person name="Pitluck S."/>
            <person name="Goltsman E."/>
            <person name="Clum A."/>
            <person name="Larimer F."/>
            <person name="Land M."/>
            <person name="Hauser L."/>
            <person name="Kyrpides N."/>
            <person name="Mikhailova N."/>
            <person name="Jansson J."/>
            <person name="Richardson P."/>
        </authorList>
    </citation>
    <scope>NUCLEOTIDE SEQUENCE [LARGE SCALE GENOMIC DNA]</scope>
    <source>
        <strain evidence="1">A6</strain>
        <plasmid evidence="1">pACHL01</plasmid>
    </source>
</reference>
<dbReference type="RefSeq" id="WP_012622984.1">
    <property type="nucleotide sequence ID" value="NC_011879.1"/>
</dbReference>
<dbReference type="AlphaFoldDB" id="B8HHS0"/>
<protein>
    <submittedName>
        <fullName evidence="1">Uncharacterized protein</fullName>
    </submittedName>
</protein>
<dbReference type="Proteomes" id="UP000002505">
    <property type="component" value="Plasmid pACHL01"/>
</dbReference>
<keyword evidence="2" id="KW-1185">Reference proteome</keyword>
<organism evidence="1 2">
    <name type="scientific">Pseudarthrobacter chlorophenolicus (strain ATCC 700700 / DSM 12829 / CIP 107037 / JCM 12360 / KCTC 9906 / NCIMB 13794 / A6)</name>
    <name type="common">Arthrobacter chlorophenolicus</name>
    <dbReference type="NCBI Taxonomy" id="452863"/>
    <lineage>
        <taxon>Bacteria</taxon>
        <taxon>Bacillati</taxon>
        <taxon>Actinomycetota</taxon>
        <taxon>Actinomycetes</taxon>
        <taxon>Micrococcales</taxon>
        <taxon>Micrococcaceae</taxon>
        <taxon>Pseudarthrobacter</taxon>
    </lineage>
</organism>
<dbReference type="KEGG" id="ach:Achl_4016"/>
<proteinExistence type="predicted"/>
<evidence type="ECO:0000313" key="2">
    <source>
        <dbReference type="Proteomes" id="UP000002505"/>
    </source>
</evidence>